<dbReference type="AlphaFoldDB" id="A0A557XTA0"/>
<dbReference type="Pfam" id="PF00934">
    <property type="entry name" value="PE"/>
    <property type="match status" value="1"/>
</dbReference>
<name>A0A557XTA0_9MYCO</name>
<evidence type="ECO:0000313" key="3">
    <source>
        <dbReference type="EMBL" id="TVS89177.1"/>
    </source>
</evidence>
<accession>A0A557XTA0</accession>
<feature type="domain" description="PE" evidence="1">
    <location>
        <begin position="6"/>
        <end position="94"/>
    </location>
</feature>
<sequence>MSFLKTLPAELSAAAAQLEAIVSSLTAQHAGAAAATTAIAPAAADPVSLQQAALFSAYGTQYQATATQAQTEQQQYVNTLNQTSGTYSAAEASNTAQQSLDPASLINQAYNFLSSSNGLFSPSGGGTTIGMDEMGNWASAYSDTIGMGGGGLLSAISAPEEAGVDLGGLAGAADLAGATTPAVGSGVAGIGAMPVASVGSATMVGKLSVPPSWAGTVTTVSSSTPMDPMALPTAGWTAGAPQSGPGVAVPGMPGLGAAARNSAGFGAPRYGVKPLVMPKPATV</sequence>
<dbReference type="OrthoDB" id="4764762at2"/>
<comment type="caution">
    <text evidence="3">The sequence shown here is derived from an EMBL/GenBank/DDBJ whole genome shotgun (WGS) entry which is preliminary data.</text>
</comment>
<proteinExistence type="predicted"/>
<evidence type="ECO:0000259" key="1">
    <source>
        <dbReference type="Pfam" id="PF00934"/>
    </source>
</evidence>
<dbReference type="Gene3D" id="1.10.287.850">
    <property type="entry name" value="HP0062-like domain"/>
    <property type="match status" value="1"/>
</dbReference>
<dbReference type="InterPro" id="IPR038332">
    <property type="entry name" value="PPE_sf"/>
</dbReference>
<evidence type="ECO:0000259" key="2">
    <source>
        <dbReference type="Pfam" id="PF12484"/>
    </source>
</evidence>
<dbReference type="RefSeq" id="WP_144945797.1">
    <property type="nucleotide sequence ID" value="NZ_VMQU01000044.1"/>
</dbReference>
<dbReference type="Proteomes" id="UP000320513">
    <property type="component" value="Unassembled WGS sequence"/>
</dbReference>
<keyword evidence="4" id="KW-1185">Reference proteome</keyword>
<dbReference type="SUPFAM" id="SSF140459">
    <property type="entry name" value="PE/PPE dimer-like"/>
    <property type="match status" value="1"/>
</dbReference>
<reference evidence="3 4" key="1">
    <citation type="submission" date="2019-07" db="EMBL/GenBank/DDBJ databases">
        <title>New Mycobacterium species.</title>
        <authorList>
            <person name="Tortoli E."/>
            <person name="Ghielmetti G."/>
            <person name="Friedel U."/>
            <person name="Trovato A."/>
        </authorList>
    </citation>
    <scope>NUCLEOTIDE SEQUENCE [LARGE SCALE GENOMIC DNA]</scope>
    <source>
        <strain evidence="3 4">16-83</strain>
    </source>
</reference>
<dbReference type="EMBL" id="VMQU01000044">
    <property type="protein sequence ID" value="TVS89177.1"/>
    <property type="molecule type" value="Genomic_DNA"/>
</dbReference>
<dbReference type="InterPro" id="IPR000084">
    <property type="entry name" value="PE-PGRS_N"/>
</dbReference>
<feature type="domain" description="PPE family C-terminal" evidence="2">
    <location>
        <begin position="196"/>
        <end position="280"/>
    </location>
</feature>
<organism evidence="3 4">
    <name type="scientific">Mycobacterium helveticum</name>
    <dbReference type="NCBI Taxonomy" id="2592811"/>
    <lineage>
        <taxon>Bacteria</taxon>
        <taxon>Bacillati</taxon>
        <taxon>Actinomycetota</taxon>
        <taxon>Actinomycetes</taxon>
        <taxon>Mycobacteriales</taxon>
        <taxon>Mycobacteriaceae</taxon>
        <taxon>Mycobacterium</taxon>
    </lineage>
</organism>
<gene>
    <name evidence="3" type="ORF">FPZ47_12295</name>
</gene>
<dbReference type="Pfam" id="PF12484">
    <property type="entry name" value="PPE-SVP"/>
    <property type="match status" value="1"/>
</dbReference>
<dbReference type="InterPro" id="IPR022171">
    <property type="entry name" value="PPE_C"/>
</dbReference>
<evidence type="ECO:0000313" key="4">
    <source>
        <dbReference type="Proteomes" id="UP000320513"/>
    </source>
</evidence>
<protein>
    <submittedName>
        <fullName evidence="3">PE domain-containing protein</fullName>
    </submittedName>
</protein>